<dbReference type="AlphaFoldDB" id="A0A397UHK6"/>
<protein>
    <recommendedName>
        <fullName evidence="1">Protein kinase domain-containing protein</fullName>
    </recommendedName>
</protein>
<feature type="domain" description="Protein kinase" evidence="1">
    <location>
        <begin position="27"/>
        <end position="129"/>
    </location>
</feature>
<dbReference type="GO" id="GO:0004672">
    <property type="term" value="F:protein kinase activity"/>
    <property type="evidence" value="ECO:0007669"/>
    <property type="project" value="InterPro"/>
</dbReference>
<organism evidence="2 3">
    <name type="scientific">Gigaspora rosea</name>
    <dbReference type="NCBI Taxonomy" id="44941"/>
    <lineage>
        <taxon>Eukaryota</taxon>
        <taxon>Fungi</taxon>
        <taxon>Fungi incertae sedis</taxon>
        <taxon>Mucoromycota</taxon>
        <taxon>Glomeromycotina</taxon>
        <taxon>Glomeromycetes</taxon>
        <taxon>Diversisporales</taxon>
        <taxon>Gigasporaceae</taxon>
        <taxon>Gigaspora</taxon>
    </lineage>
</organism>
<name>A0A397UHK6_9GLOM</name>
<keyword evidence="3" id="KW-1185">Reference proteome</keyword>
<evidence type="ECO:0000313" key="3">
    <source>
        <dbReference type="Proteomes" id="UP000266673"/>
    </source>
</evidence>
<sequence length="129" mass="14829">MDDCIKTFQLRTFTYENVIEWIPFDRLSGIVEIGKGGFGSVYKATWLDGIRNVDGYSNYKRTRETSSIVALKTLASSKENNNNFLKEFRSLLKCKLNHCKLAIYGVTRNPETKESFMVFQYVNGGSLYK</sequence>
<dbReference type="Proteomes" id="UP000266673">
    <property type="component" value="Unassembled WGS sequence"/>
</dbReference>
<evidence type="ECO:0000259" key="1">
    <source>
        <dbReference type="PROSITE" id="PS50011"/>
    </source>
</evidence>
<dbReference type="EMBL" id="QKWP01001757">
    <property type="protein sequence ID" value="RIB06813.1"/>
    <property type="molecule type" value="Genomic_DNA"/>
</dbReference>
<dbReference type="Gene3D" id="1.10.510.10">
    <property type="entry name" value="Transferase(Phosphotransferase) domain 1"/>
    <property type="match status" value="1"/>
</dbReference>
<dbReference type="InterPro" id="IPR001245">
    <property type="entry name" value="Ser-Thr/Tyr_kinase_cat_dom"/>
</dbReference>
<dbReference type="PROSITE" id="PS50011">
    <property type="entry name" value="PROTEIN_KINASE_DOM"/>
    <property type="match status" value="1"/>
</dbReference>
<dbReference type="SUPFAM" id="SSF56112">
    <property type="entry name" value="Protein kinase-like (PK-like)"/>
    <property type="match status" value="1"/>
</dbReference>
<gene>
    <name evidence="2" type="ORF">C2G38_483757</name>
</gene>
<dbReference type="InterPro" id="IPR000719">
    <property type="entry name" value="Prot_kinase_dom"/>
</dbReference>
<dbReference type="InterPro" id="IPR011009">
    <property type="entry name" value="Kinase-like_dom_sf"/>
</dbReference>
<proteinExistence type="predicted"/>
<accession>A0A397UHK6</accession>
<reference evidence="2 3" key="1">
    <citation type="submission" date="2018-06" db="EMBL/GenBank/DDBJ databases">
        <title>Comparative genomics reveals the genomic features of Rhizophagus irregularis, R. cerebriforme, R. diaphanum and Gigaspora rosea, and their symbiotic lifestyle signature.</title>
        <authorList>
            <person name="Morin E."/>
            <person name="San Clemente H."/>
            <person name="Chen E.C.H."/>
            <person name="De La Providencia I."/>
            <person name="Hainaut M."/>
            <person name="Kuo A."/>
            <person name="Kohler A."/>
            <person name="Murat C."/>
            <person name="Tang N."/>
            <person name="Roy S."/>
            <person name="Loubradou J."/>
            <person name="Henrissat B."/>
            <person name="Grigoriev I.V."/>
            <person name="Corradi N."/>
            <person name="Roux C."/>
            <person name="Martin F.M."/>
        </authorList>
    </citation>
    <scope>NUCLEOTIDE SEQUENCE [LARGE SCALE GENOMIC DNA]</scope>
    <source>
        <strain evidence="2 3">DAOM 194757</strain>
    </source>
</reference>
<dbReference type="OrthoDB" id="339325at2759"/>
<comment type="caution">
    <text evidence="2">The sequence shown here is derived from an EMBL/GenBank/DDBJ whole genome shotgun (WGS) entry which is preliminary data.</text>
</comment>
<dbReference type="Pfam" id="PF07714">
    <property type="entry name" value="PK_Tyr_Ser-Thr"/>
    <property type="match status" value="1"/>
</dbReference>
<evidence type="ECO:0000313" key="2">
    <source>
        <dbReference type="EMBL" id="RIB06813.1"/>
    </source>
</evidence>
<dbReference type="GO" id="GO:0005524">
    <property type="term" value="F:ATP binding"/>
    <property type="evidence" value="ECO:0007669"/>
    <property type="project" value="InterPro"/>
</dbReference>